<dbReference type="SUPFAM" id="SSF143422">
    <property type="entry name" value="Transposase IS200-like"/>
    <property type="match status" value="1"/>
</dbReference>
<dbReference type="Gene3D" id="3.30.70.1290">
    <property type="entry name" value="Transposase IS200-like"/>
    <property type="match status" value="1"/>
</dbReference>
<dbReference type="Pfam" id="PF01797">
    <property type="entry name" value="Y1_Tnp"/>
    <property type="match status" value="1"/>
</dbReference>
<accession>A0A2H0VBC2</accession>
<dbReference type="Proteomes" id="UP000230922">
    <property type="component" value="Unassembled WGS sequence"/>
</dbReference>
<evidence type="ECO:0000259" key="1">
    <source>
        <dbReference type="SMART" id="SM01321"/>
    </source>
</evidence>
<dbReference type="GO" id="GO:0006313">
    <property type="term" value="P:DNA transposition"/>
    <property type="evidence" value="ECO:0007669"/>
    <property type="project" value="InterPro"/>
</dbReference>
<feature type="domain" description="Transposase IS200-like" evidence="1">
    <location>
        <begin position="1"/>
        <end position="68"/>
    </location>
</feature>
<dbReference type="PANTHER" id="PTHR34322">
    <property type="entry name" value="TRANSPOSASE, Y1_TNP DOMAIN-CONTAINING"/>
    <property type="match status" value="1"/>
</dbReference>
<dbReference type="SMART" id="SM01321">
    <property type="entry name" value="Y1_Tnp"/>
    <property type="match status" value="1"/>
</dbReference>
<dbReference type="GO" id="GO:0004803">
    <property type="term" value="F:transposase activity"/>
    <property type="evidence" value="ECO:0007669"/>
    <property type="project" value="InterPro"/>
</dbReference>
<reference evidence="3" key="1">
    <citation type="submission" date="2017-09" db="EMBL/GenBank/DDBJ databases">
        <title>Depth-based differentiation of microbial function through sediment-hosted aquifers and enrichment of novel symbionts in the deep terrestrial subsurface.</title>
        <authorList>
            <person name="Probst A.J."/>
            <person name="Ladd B."/>
            <person name="Jarett J.K."/>
            <person name="Geller-Mcgrath D.E."/>
            <person name="Sieber C.M.K."/>
            <person name="Emerson J.B."/>
            <person name="Anantharaman K."/>
            <person name="Thomas B.C."/>
            <person name="Malmstrom R."/>
            <person name="Stieglmeier M."/>
            <person name="Klingl A."/>
            <person name="Woyke T."/>
            <person name="Ryan C.M."/>
            <person name="Banfield J.F."/>
        </authorList>
    </citation>
    <scope>NUCLEOTIDE SEQUENCE [LARGE SCALE GENOMIC DNA]</scope>
</reference>
<dbReference type="AlphaFoldDB" id="A0A2H0VBC2"/>
<dbReference type="PANTHER" id="PTHR34322:SF2">
    <property type="entry name" value="TRANSPOSASE IS200-LIKE DOMAIN-CONTAINING PROTEIN"/>
    <property type="match status" value="1"/>
</dbReference>
<comment type="caution">
    <text evidence="2">The sequence shown here is derived from an EMBL/GenBank/DDBJ whole genome shotgun (WGS) entry which is preliminary data.</text>
</comment>
<gene>
    <name evidence="2" type="ORF">COT92_01515</name>
</gene>
<dbReference type="EMBL" id="PFAK01000023">
    <property type="protein sequence ID" value="PIR96361.1"/>
    <property type="molecule type" value="Genomic_DNA"/>
</dbReference>
<dbReference type="GO" id="GO:0003677">
    <property type="term" value="F:DNA binding"/>
    <property type="evidence" value="ECO:0007669"/>
    <property type="project" value="InterPro"/>
</dbReference>
<sequence>MPNHFHFLMRQNFKLPISKLVSKLGTSYSKYFNKKYERVGHIFQDAFKAVRIESDSQLLWVSAYIHQNPRVAGLVENLGEYPWSSYLDYAGLRNGSLCDQSLILGMTQNNRGEYGKFVAESFEKIKQRKELELLLLD</sequence>
<dbReference type="InterPro" id="IPR036515">
    <property type="entry name" value="Transposase_17_sf"/>
</dbReference>
<proteinExistence type="predicted"/>
<organism evidence="2 3">
    <name type="scientific">Candidatus Doudnabacteria bacterium CG10_big_fil_rev_8_21_14_0_10_42_18</name>
    <dbReference type="NCBI Taxonomy" id="1974552"/>
    <lineage>
        <taxon>Bacteria</taxon>
        <taxon>Candidatus Doudnaibacteriota</taxon>
    </lineage>
</organism>
<evidence type="ECO:0000313" key="3">
    <source>
        <dbReference type="Proteomes" id="UP000230922"/>
    </source>
</evidence>
<dbReference type="InterPro" id="IPR002686">
    <property type="entry name" value="Transposase_17"/>
</dbReference>
<evidence type="ECO:0000313" key="2">
    <source>
        <dbReference type="EMBL" id="PIR96361.1"/>
    </source>
</evidence>
<protein>
    <recommendedName>
        <fullName evidence="1">Transposase IS200-like domain-containing protein</fullName>
    </recommendedName>
</protein>
<name>A0A2H0VBC2_9BACT</name>